<keyword evidence="3" id="KW-1185">Reference proteome</keyword>
<sequence length="184" mass="19611">MTHFFSTDDSRLAASARVILPAVWLGLIIGISLIEAPLKFTAPGITIPLGLGIGRLVFGVMNWVELVIAVILLWALLKSGVDRVYRSVACGLIGVLIIKVIVIRPLLNQRTDAVLAGVDDGGSSLHLLYIAADGLLIVGLVAALVLAARRWVTIRSAVEADDRQRRPPGLLRRKAQPPSASSLG</sequence>
<protein>
    <submittedName>
        <fullName evidence="2">Uncharacterized protein</fullName>
    </submittedName>
</protein>
<dbReference type="RefSeq" id="WP_245395854.1">
    <property type="nucleotide sequence ID" value="NZ_BAAALX010000010.1"/>
</dbReference>
<keyword evidence="1" id="KW-1133">Transmembrane helix</keyword>
<evidence type="ECO:0000313" key="2">
    <source>
        <dbReference type="EMBL" id="GAA1519532.1"/>
    </source>
</evidence>
<feature type="transmembrane region" description="Helical" evidence="1">
    <location>
        <begin position="84"/>
        <end position="107"/>
    </location>
</feature>
<keyword evidence="1" id="KW-0812">Transmembrane</keyword>
<accession>A0ABN2AHP3</accession>
<proteinExistence type="predicted"/>
<organism evidence="2 3">
    <name type="scientific">Brevibacterium permense</name>
    <dbReference type="NCBI Taxonomy" id="234834"/>
    <lineage>
        <taxon>Bacteria</taxon>
        <taxon>Bacillati</taxon>
        <taxon>Actinomycetota</taxon>
        <taxon>Actinomycetes</taxon>
        <taxon>Micrococcales</taxon>
        <taxon>Brevibacteriaceae</taxon>
        <taxon>Brevibacterium</taxon>
    </lineage>
</organism>
<feature type="transmembrane region" description="Helical" evidence="1">
    <location>
        <begin position="12"/>
        <end position="33"/>
    </location>
</feature>
<keyword evidence="1" id="KW-0472">Membrane</keyword>
<evidence type="ECO:0000313" key="3">
    <source>
        <dbReference type="Proteomes" id="UP001500177"/>
    </source>
</evidence>
<gene>
    <name evidence="2" type="ORF">GCM10009690_23360</name>
</gene>
<feature type="transmembrane region" description="Helical" evidence="1">
    <location>
        <begin position="53"/>
        <end position="77"/>
    </location>
</feature>
<name>A0ABN2AHP3_9MICO</name>
<reference evidence="2 3" key="1">
    <citation type="journal article" date="2019" name="Int. J. Syst. Evol. Microbiol.">
        <title>The Global Catalogue of Microorganisms (GCM) 10K type strain sequencing project: providing services to taxonomists for standard genome sequencing and annotation.</title>
        <authorList>
            <consortium name="The Broad Institute Genomics Platform"/>
            <consortium name="The Broad Institute Genome Sequencing Center for Infectious Disease"/>
            <person name="Wu L."/>
            <person name="Ma J."/>
        </authorList>
    </citation>
    <scope>NUCLEOTIDE SEQUENCE [LARGE SCALE GENOMIC DNA]</scope>
    <source>
        <strain evidence="2 3">JCM 13318</strain>
    </source>
</reference>
<dbReference type="Proteomes" id="UP001500177">
    <property type="component" value="Unassembled WGS sequence"/>
</dbReference>
<comment type="caution">
    <text evidence="2">The sequence shown here is derived from an EMBL/GenBank/DDBJ whole genome shotgun (WGS) entry which is preliminary data.</text>
</comment>
<feature type="transmembrane region" description="Helical" evidence="1">
    <location>
        <begin position="127"/>
        <end position="147"/>
    </location>
</feature>
<dbReference type="EMBL" id="BAAALX010000010">
    <property type="protein sequence ID" value="GAA1519532.1"/>
    <property type="molecule type" value="Genomic_DNA"/>
</dbReference>
<evidence type="ECO:0000256" key="1">
    <source>
        <dbReference type="SAM" id="Phobius"/>
    </source>
</evidence>